<evidence type="ECO:0000313" key="3">
    <source>
        <dbReference type="EMBL" id="NLV08015.1"/>
    </source>
</evidence>
<sequence length="120" mass="13011">MTDESQADEADREIGPFEAPGGTITEVRYDPASDRELAVVIVQAIADQTGREIKSYHESPLHESIDVGVIETLLFGTQPNQSTGPATQTISFQYQGVLVTIHANGLIELAITDNSGRRQD</sequence>
<feature type="region of interest" description="Disordered" evidence="1">
    <location>
        <begin position="1"/>
        <end position="25"/>
    </location>
</feature>
<dbReference type="EMBL" id="WOWB01000003">
    <property type="protein sequence ID" value="NLV08015.1"/>
    <property type="molecule type" value="Genomic_DNA"/>
</dbReference>
<proteinExistence type="predicted"/>
<organism evidence="3 4">
    <name type="scientific">Haloarcula rubripromontorii</name>
    <dbReference type="NCBI Taxonomy" id="1705562"/>
    <lineage>
        <taxon>Archaea</taxon>
        <taxon>Methanobacteriati</taxon>
        <taxon>Methanobacteriota</taxon>
        <taxon>Stenosarchaea group</taxon>
        <taxon>Halobacteria</taxon>
        <taxon>Halobacteriales</taxon>
        <taxon>Haloarculaceae</taxon>
        <taxon>Haloarcula</taxon>
    </lineage>
</organism>
<dbReference type="Proteomes" id="UP000610611">
    <property type="component" value="Unassembled WGS sequence"/>
</dbReference>
<feature type="compositionally biased region" description="Acidic residues" evidence="1">
    <location>
        <begin position="1"/>
        <end position="11"/>
    </location>
</feature>
<evidence type="ECO:0000256" key="1">
    <source>
        <dbReference type="SAM" id="MobiDB-lite"/>
    </source>
</evidence>
<name>A0A847U3X1_9EURY</name>
<evidence type="ECO:0000313" key="4">
    <source>
        <dbReference type="Proteomes" id="UP000610611"/>
    </source>
</evidence>
<dbReference type="Pfam" id="PF18545">
    <property type="entry name" value="HalOD1"/>
    <property type="match status" value="1"/>
</dbReference>
<feature type="domain" description="Halobacterial output" evidence="2">
    <location>
        <begin position="34"/>
        <end position="108"/>
    </location>
</feature>
<dbReference type="AlphaFoldDB" id="A0A847U3X1"/>
<gene>
    <name evidence="3" type="ORF">GOC83_17960</name>
</gene>
<protein>
    <recommendedName>
        <fullName evidence="2">Halobacterial output domain-containing protein</fullName>
    </recommendedName>
</protein>
<reference evidence="3" key="1">
    <citation type="submission" date="2019-12" db="EMBL/GenBank/DDBJ databases">
        <title>The whole-genome sequencing of Haloarcula japonica strain pws8.</title>
        <authorList>
            <person name="Verma D.K."/>
            <person name="Gopal K."/>
            <person name="Prasad E.S."/>
        </authorList>
    </citation>
    <scope>NUCLEOTIDE SEQUENCE</scope>
    <source>
        <strain evidence="3">Pws8</strain>
    </source>
</reference>
<dbReference type="InterPro" id="IPR040624">
    <property type="entry name" value="HalOD1"/>
</dbReference>
<accession>A0A847U3X1</accession>
<evidence type="ECO:0000259" key="2">
    <source>
        <dbReference type="Pfam" id="PF18545"/>
    </source>
</evidence>
<dbReference type="RefSeq" id="WP_170084315.1">
    <property type="nucleotide sequence ID" value="NZ_WOWB01000003.1"/>
</dbReference>
<comment type="caution">
    <text evidence="3">The sequence shown here is derived from an EMBL/GenBank/DDBJ whole genome shotgun (WGS) entry which is preliminary data.</text>
</comment>